<dbReference type="EMBL" id="LQPC01000079">
    <property type="protein sequence ID" value="ORV81008.1"/>
    <property type="molecule type" value="Genomic_DNA"/>
</dbReference>
<evidence type="ECO:0000313" key="9">
    <source>
        <dbReference type="EMBL" id="ORV81008.1"/>
    </source>
</evidence>
<evidence type="ECO:0000313" key="10">
    <source>
        <dbReference type="Proteomes" id="UP000078396"/>
    </source>
</evidence>
<dbReference type="Proteomes" id="UP000193622">
    <property type="component" value="Unassembled WGS sequence"/>
</dbReference>
<evidence type="ECO:0000313" key="12">
    <source>
        <dbReference type="Proteomes" id="UP001084650"/>
    </source>
</evidence>
<accession>A0A178LZX5</accession>
<evidence type="ECO:0000313" key="8">
    <source>
        <dbReference type="EMBL" id="OAN40378.1"/>
    </source>
</evidence>
<feature type="transmembrane region" description="Helical" evidence="6">
    <location>
        <begin position="59"/>
        <end position="77"/>
    </location>
</feature>
<feature type="transmembrane region" description="Helical" evidence="6">
    <location>
        <begin position="252"/>
        <end position="275"/>
    </location>
</feature>
<reference evidence="7" key="3">
    <citation type="submission" date="2022-12" db="EMBL/GenBank/DDBJ databases">
        <title>Whole genome sequence of Mycolicibacterium iranicum strain SBH312.</title>
        <authorList>
            <person name="Jani J."/>
            <person name="Arifin Mustapha Z."/>
            <person name="Ahmed K."/>
            <person name="Kai Ling C."/>
        </authorList>
    </citation>
    <scope>NUCLEOTIDE SEQUENCE</scope>
    <source>
        <strain evidence="7">SBH312</strain>
    </source>
</reference>
<evidence type="ECO:0000256" key="3">
    <source>
        <dbReference type="ARBA" id="ARBA00022692"/>
    </source>
</evidence>
<dbReference type="OrthoDB" id="5241646at2"/>
<evidence type="ECO:0000256" key="1">
    <source>
        <dbReference type="ARBA" id="ARBA00004651"/>
    </source>
</evidence>
<feature type="transmembrane region" description="Helical" evidence="6">
    <location>
        <begin position="171"/>
        <end position="190"/>
    </location>
</feature>
<reference evidence="9 11" key="1">
    <citation type="submission" date="2016-01" db="EMBL/GenBank/DDBJ databases">
        <title>The new phylogeny of the genus Mycobacterium.</title>
        <authorList>
            <person name="Tarcisio F."/>
            <person name="Conor M."/>
            <person name="Antonella G."/>
            <person name="Elisabetta G."/>
            <person name="Giulia F.S."/>
            <person name="Sara T."/>
            <person name="Anna F."/>
            <person name="Clotilde B."/>
            <person name="Roberto B."/>
            <person name="Veronica D.S."/>
            <person name="Fabio R."/>
            <person name="Monica P."/>
            <person name="Olivier J."/>
            <person name="Enrico T."/>
            <person name="Nicola S."/>
        </authorList>
    </citation>
    <scope>NUCLEOTIDE SEQUENCE [LARGE SCALE GENOMIC DNA]</scope>
    <source>
        <strain evidence="9 11">DSM 45541</strain>
    </source>
</reference>
<dbReference type="Proteomes" id="UP001084650">
    <property type="component" value="Unassembled WGS sequence"/>
</dbReference>
<evidence type="ECO:0000256" key="2">
    <source>
        <dbReference type="ARBA" id="ARBA00022475"/>
    </source>
</evidence>
<dbReference type="Pfam" id="PF09678">
    <property type="entry name" value="Caa3_CtaG"/>
    <property type="match status" value="1"/>
</dbReference>
<dbReference type="GO" id="GO:0005886">
    <property type="term" value="C:plasma membrane"/>
    <property type="evidence" value="ECO:0007669"/>
    <property type="project" value="UniProtKB-SubCell"/>
</dbReference>
<keyword evidence="5 6" id="KW-0472">Membrane</keyword>
<dbReference type="Proteomes" id="UP000078396">
    <property type="component" value="Unassembled WGS sequence"/>
</dbReference>
<dbReference type="STRING" id="912594.AWC12_29895"/>
<dbReference type="RefSeq" id="WP_024444618.1">
    <property type="nucleotide sequence ID" value="NZ_JAPQYE010000021.1"/>
</dbReference>
<name>A0A178LZX5_MYCIR</name>
<evidence type="ECO:0000256" key="6">
    <source>
        <dbReference type="SAM" id="Phobius"/>
    </source>
</evidence>
<dbReference type="EMBL" id="JAPQYE010000021">
    <property type="protein sequence ID" value="MCZ0731840.1"/>
    <property type="molecule type" value="Genomic_DNA"/>
</dbReference>
<keyword evidence="4 6" id="KW-1133">Transmembrane helix</keyword>
<comment type="subcellular location">
    <subcellularLocation>
        <location evidence="1">Cell membrane</location>
        <topology evidence="1">Multi-pass membrane protein</topology>
    </subcellularLocation>
</comment>
<evidence type="ECO:0000256" key="5">
    <source>
        <dbReference type="ARBA" id="ARBA00023136"/>
    </source>
</evidence>
<feature type="transmembrane region" description="Helical" evidence="6">
    <location>
        <begin position="140"/>
        <end position="159"/>
    </location>
</feature>
<dbReference type="InterPro" id="IPR019108">
    <property type="entry name" value="Caa3_assmbl_CtaG-rel"/>
</dbReference>
<gene>
    <name evidence="8" type="ORF">A4X20_14850</name>
    <name evidence="9" type="ORF">AWC12_29895</name>
    <name evidence="7" type="ORF">OY187_27680</name>
</gene>
<keyword evidence="12" id="KW-1185">Reference proteome</keyword>
<evidence type="ECO:0000256" key="4">
    <source>
        <dbReference type="ARBA" id="ARBA00022989"/>
    </source>
</evidence>
<reference evidence="8 10" key="2">
    <citation type="submission" date="2016-04" db="EMBL/GenBank/DDBJ databases">
        <title>Draft Genome Sequences of Staphylococcus capitis Strain H36, S. capitis Strain H65, S. cohnii Strain H62, S. hominis Strain H69, Mycobacterium iranicum Strain H39, Plantibacter sp. Strain H53, Pseudomonas oryzihabitans Strain H72, and Microbacterium sp. Strain H83, isolated from residential settings.</title>
        <authorList>
            <person name="Lymperopoulou D."/>
            <person name="Adams R.I."/>
            <person name="Lindow S."/>
            <person name="Coil D.A."/>
            <person name="Jospin G."/>
            <person name="Eisen J.A."/>
        </authorList>
    </citation>
    <scope>NUCLEOTIDE SEQUENCE [LARGE SCALE GENOMIC DNA]</scope>
    <source>
        <strain evidence="8 10">H39</strain>
    </source>
</reference>
<dbReference type="EMBL" id="LWCS01000013">
    <property type="protein sequence ID" value="OAN40378.1"/>
    <property type="molecule type" value="Genomic_DNA"/>
</dbReference>
<evidence type="ECO:0000313" key="11">
    <source>
        <dbReference type="Proteomes" id="UP000193622"/>
    </source>
</evidence>
<feature type="transmembrane region" description="Helical" evidence="6">
    <location>
        <begin position="89"/>
        <end position="113"/>
    </location>
</feature>
<sequence length="325" mass="35386">MFDGLGTLPLEPPTLGTLIGWYPTAVPLFPALAALAATLYLVGVLRLHRLERPWPWPRTVSFLCGCLALAAVTGLAIEGYGFRLFSAFMFQHLTLSILVPPLLVLGSPGALLLRSTPHHGVGRFALIVALGALRSRAARILLHPGVTIPLFLFSYYGLYLSSLFDVVASSWIGHTALEAFFLASGILFIVPILSADPLPVRQSNLGRFFDIFLEMPLHVFIGVILMMAPRALTTTFASPPPEWGIDPVADQAVAGALAWSYGEPIALLTVLIFAIRWRRDEEKTAVRHDIEGGTHDEDLAAYNAFLQRLHNPSATDPDSSSDRTP</sequence>
<comment type="caution">
    <text evidence="8">The sequence shown here is derived from an EMBL/GenBank/DDBJ whole genome shotgun (WGS) entry which is preliminary data.</text>
</comment>
<organism evidence="8 10">
    <name type="scientific">Mycolicibacterium iranicum</name>
    <name type="common">Mycobacterium iranicum</name>
    <dbReference type="NCBI Taxonomy" id="912594"/>
    <lineage>
        <taxon>Bacteria</taxon>
        <taxon>Bacillati</taxon>
        <taxon>Actinomycetota</taxon>
        <taxon>Actinomycetes</taxon>
        <taxon>Mycobacteriales</taxon>
        <taxon>Mycobacteriaceae</taxon>
        <taxon>Mycolicibacterium</taxon>
    </lineage>
</organism>
<proteinExistence type="predicted"/>
<dbReference type="AlphaFoldDB" id="A0A178LZX5"/>
<feature type="transmembrane region" description="Helical" evidence="6">
    <location>
        <begin position="20"/>
        <end position="47"/>
    </location>
</feature>
<evidence type="ECO:0000313" key="7">
    <source>
        <dbReference type="EMBL" id="MCZ0731840.1"/>
    </source>
</evidence>
<keyword evidence="2" id="KW-1003">Cell membrane</keyword>
<dbReference type="eggNOG" id="COG3336">
    <property type="taxonomic scope" value="Bacteria"/>
</dbReference>
<protein>
    <submittedName>
        <fullName evidence="7">Cytochrome c oxidase assembly protein</fullName>
    </submittedName>
</protein>
<keyword evidence="3 6" id="KW-0812">Transmembrane</keyword>
<feature type="transmembrane region" description="Helical" evidence="6">
    <location>
        <begin position="211"/>
        <end position="232"/>
    </location>
</feature>